<dbReference type="RefSeq" id="XP_041684845.1">
    <property type="nucleotide sequence ID" value="XM_041834597.1"/>
</dbReference>
<dbReference type="PANTHER" id="PTHR31642:SF315">
    <property type="entry name" value="ACYLTRANSFERASE EASC"/>
    <property type="match status" value="1"/>
</dbReference>
<sequence length="488" mass="54606">MSTAIPSVPSACFTSTTIQPQPDMHGKRVKLSAIDQIAPRDYISSCLFFPVSKNADTRHLFHLLERALVNTISDIPELACSVRRPIGNDREEVELLFDSDRGAILNYRDYTAPELRTLWKFGTFHQLEREYFPLKIPRHIVFGTSAKLVPGSSIPALVVQCNFIPGGLILGTCLHHVAGDGVCNFILHKTIGMHLAAITKGLGLRTFPITPLERSSVVEGEQRVAIEEFPDWKLTETSSTFLNPTNYEAAEVLSIEHGIFSISAEDLSLLKSHVLKSATSTRLSTTEAICAFLWRHVVLARQIDPHQYPEAKLSITVDARERMEDPPLPSNYWGNFAEPNAVARASVSYLQNEQDEPKIYVELASGVKRAIAAVNNKAVRRLVGLLNQMPKSTSLTWNVDRYPGPDMLIVCLQAHRYNDIYFGRDLGYPSAFRVTVGDTEGKPDGRCIILPPRHEQGHGLELIVQYDNGTLERLESNAEFSRFFVRRN</sequence>
<dbReference type="EMBL" id="FCQH01000009">
    <property type="protein sequence ID" value="CVK97925.1"/>
    <property type="molecule type" value="Genomic_DNA"/>
</dbReference>
<reference evidence="2" key="1">
    <citation type="journal article" date="2016" name="Genome Biol. Evol.">
        <title>Comparative 'omics' of the Fusarium fujikuroi species complex highlights differences in genetic potential and metabolite synthesis.</title>
        <authorList>
            <person name="Niehaus E.-M."/>
            <person name="Muensterkoetter M."/>
            <person name="Proctor R.H."/>
            <person name="Brown D.W."/>
            <person name="Sharon A."/>
            <person name="Idan Y."/>
            <person name="Oren-Young L."/>
            <person name="Sieber C.M."/>
            <person name="Novak O."/>
            <person name="Pencik A."/>
            <person name="Tarkowska D."/>
            <person name="Hromadova K."/>
            <person name="Freeman S."/>
            <person name="Maymon M."/>
            <person name="Elazar M."/>
            <person name="Youssef S.A."/>
            <person name="El-Shabrawy E.S.M."/>
            <person name="Shalaby A.B.A."/>
            <person name="Houterman P."/>
            <person name="Brock N.L."/>
            <person name="Burkhardt I."/>
            <person name="Tsavkelova E.A."/>
            <person name="Dickschat J.S."/>
            <person name="Galuszka P."/>
            <person name="Gueldener U."/>
            <person name="Tudzynski B."/>
        </authorList>
    </citation>
    <scope>NUCLEOTIDE SEQUENCE [LARGE SCALE GENOMIC DNA]</scope>
    <source>
        <strain evidence="2">MRC7560</strain>
    </source>
</reference>
<dbReference type="Gene3D" id="3.30.559.10">
    <property type="entry name" value="Chloramphenicol acetyltransferase-like domain"/>
    <property type="match status" value="2"/>
</dbReference>
<dbReference type="AlphaFoldDB" id="A0A1L7TQI4"/>
<comment type="caution">
    <text evidence="1">The sequence shown here is derived from an EMBL/GenBank/DDBJ whole genome shotgun (WGS) entry which is preliminary data.</text>
</comment>
<gene>
    <name evidence="1" type="ORF">FMAN_12099</name>
</gene>
<name>A0A1L7TQI4_FUSMA</name>
<accession>A0A1L7TQI4</accession>
<dbReference type="VEuPathDB" id="FungiDB:FMAN_12099"/>
<dbReference type="InterPro" id="IPR023213">
    <property type="entry name" value="CAT-like_dom_sf"/>
</dbReference>
<dbReference type="GeneID" id="65091349"/>
<organism evidence="1 2">
    <name type="scientific">Fusarium mangiferae</name>
    <name type="common">Mango malformation disease fungus</name>
    <dbReference type="NCBI Taxonomy" id="192010"/>
    <lineage>
        <taxon>Eukaryota</taxon>
        <taxon>Fungi</taxon>
        <taxon>Dikarya</taxon>
        <taxon>Ascomycota</taxon>
        <taxon>Pezizomycotina</taxon>
        <taxon>Sordariomycetes</taxon>
        <taxon>Hypocreomycetidae</taxon>
        <taxon>Hypocreales</taxon>
        <taxon>Nectriaceae</taxon>
        <taxon>Fusarium</taxon>
        <taxon>Fusarium fujikuroi species complex</taxon>
    </lineage>
</organism>
<evidence type="ECO:0000313" key="2">
    <source>
        <dbReference type="Proteomes" id="UP000184255"/>
    </source>
</evidence>
<proteinExistence type="predicted"/>
<dbReference type="GO" id="GO:0016747">
    <property type="term" value="F:acyltransferase activity, transferring groups other than amino-acyl groups"/>
    <property type="evidence" value="ECO:0007669"/>
    <property type="project" value="TreeGrafter"/>
</dbReference>
<evidence type="ECO:0000313" key="1">
    <source>
        <dbReference type="EMBL" id="CVK97925.1"/>
    </source>
</evidence>
<dbReference type="InterPro" id="IPR050317">
    <property type="entry name" value="Plant_Fungal_Acyltransferase"/>
</dbReference>
<keyword evidence="2" id="KW-1185">Reference proteome</keyword>
<dbReference type="PANTHER" id="PTHR31642">
    <property type="entry name" value="TRICHOTHECENE 3-O-ACETYLTRANSFERASE"/>
    <property type="match status" value="1"/>
</dbReference>
<protein>
    <submittedName>
        <fullName evidence="1">Related to trichothecene 3-O-acetyltransferase</fullName>
    </submittedName>
</protein>
<dbReference type="Proteomes" id="UP000184255">
    <property type="component" value="Unassembled WGS sequence"/>
</dbReference>
<dbReference type="Pfam" id="PF02458">
    <property type="entry name" value="Transferase"/>
    <property type="match status" value="1"/>
</dbReference>